<dbReference type="AlphaFoldDB" id="A0A9P1NFS8"/>
<keyword evidence="8 9" id="KW-0472">Membrane</keyword>
<comment type="similarity">
    <text evidence="2 9">Belongs to the energy-coupling factor EcfT family.</text>
</comment>
<evidence type="ECO:0000256" key="8">
    <source>
        <dbReference type="ARBA" id="ARBA00023136"/>
    </source>
</evidence>
<name>A0A9P1NFS8_BACAS</name>
<protein>
    <recommendedName>
        <fullName evidence="3 9">Energy-coupling factor transporter transmembrane protein EcfT</fullName>
        <shortName evidence="9">ECF transporter T component EcfT</shortName>
    </recommendedName>
</protein>
<evidence type="ECO:0000313" key="11">
    <source>
        <dbReference type="Proteomes" id="UP000006562"/>
    </source>
</evidence>
<dbReference type="CDD" id="cd16914">
    <property type="entry name" value="EcfT"/>
    <property type="match status" value="1"/>
</dbReference>
<feature type="transmembrane region" description="Helical" evidence="9">
    <location>
        <begin position="74"/>
        <end position="95"/>
    </location>
</feature>
<dbReference type="RefSeq" id="WP_013350822.1">
    <property type="nucleotide sequence ID" value="NC_014551.1"/>
</dbReference>
<evidence type="ECO:0000256" key="6">
    <source>
        <dbReference type="ARBA" id="ARBA00022692"/>
    </source>
</evidence>
<keyword evidence="6 9" id="KW-0812">Transmembrane</keyword>
<evidence type="ECO:0000256" key="9">
    <source>
        <dbReference type="HAMAP-Rule" id="MF_01461"/>
    </source>
</evidence>
<evidence type="ECO:0000256" key="1">
    <source>
        <dbReference type="ARBA" id="ARBA00004651"/>
    </source>
</evidence>
<evidence type="ECO:0000256" key="4">
    <source>
        <dbReference type="ARBA" id="ARBA00022448"/>
    </source>
</evidence>
<feature type="transmembrane region" description="Helical" evidence="9">
    <location>
        <begin position="107"/>
        <end position="129"/>
    </location>
</feature>
<keyword evidence="5 9" id="KW-1003">Cell membrane</keyword>
<proteinExistence type="inferred from homology"/>
<comment type="subunit">
    <text evidence="9">Forms a stable energy-coupling factor (ECF) transporter complex composed of 2 membrane-embedded substrate-binding proteins (S component), 2 ATP-binding proteins (A component) and 2 transmembrane proteins (T component).</text>
</comment>
<gene>
    <name evidence="10" type="primary">ybaF</name>
    <name evidence="9" type="synonym">ecfT</name>
    <name evidence="10" type="ordered locus">BAMF_0147</name>
</gene>
<dbReference type="EMBL" id="FN597644">
    <property type="protein sequence ID" value="CBI41273.1"/>
    <property type="molecule type" value="Genomic_DNA"/>
</dbReference>
<feature type="transmembrane region" description="Helical" evidence="9">
    <location>
        <begin position="20"/>
        <end position="39"/>
    </location>
</feature>
<dbReference type="KEGG" id="bao:BAMF_0147"/>
<dbReference type="PANTHER" id="PTHR33514">
    <property type="entry name" value="PROTEIN ABCI12, CHLOROPLASTIC"/>
    <property type="match status" value="1"/>
</dbReference>
<dbReference type="Proteomes" id="UP000006562">
    <property type="component" value="Chromosome"/>
</dbReference>
<accession>A0A9P1NFS8</accession>
<keyword evidence="11" id="KW-1185">Reference proteome</keyword>
<dbReference type="GO" id="GO:0005886">
    <property type="term" value="C:plasma membrane"/>
    <property type="evidence" value="ECO:0007669"/>
    <property type="project" value="UniProtKB-SubCell"/>
</dbReference>
<evidence type="ECO:0000256" key="5">
    <source>
        <dbReference type="ARBA" id="ARBA00022475"/>
    </source>
</evidence>
<dbReference type="HAMAP" id="MF_01461">
    <property type="entry name" value="EcfT"/>
    <property type="match status" value="1"/>
</dbReference>
<evidence type="ECO:0000256" key="3">
    <source>
        <dbReference type="ARBA" id="ARBA00014042"/>
    </source>
</evidence>
<dbReference type="GO" id="GO:0022857">
    <property type="term" value="F:transmembrane transporter activity"/>
    <property type="evidence" value="ECO:0007669"/>
    <property type="project" value="UniProtKB-UniRule"/>
</dbReference>
<evidence type="ECO:0000256" key="2">
    <source>
        <dbReference type="ARBA" id="ARBA00005660"/>
    </source>
</evidence>
<reference evidence="10 11" key="1">
    <citation type="journal article" date="2011" name="Int. J. Syst. Evol. Microbiol.">
        <title>Relationship of Bacillus amyloliquefaciens clades associated with strains DSM 7T and FZB42T: a proposal for Bacillus amyloliquefaciens subsp. amyloliquefaciens subsp. nov. and Bacillus amyloliquefaciens subsp. plantarum subsp. nov. based on complete genome sequence comparisons.</title>
        <authorList>
            <person name="Borriss R."/>
            <person name="Chen X.H."/>
            <person name="Rueckert C."/>
            <person name="Blom J."/>
            <person name="Becker A."/>
            <person name="Baumgarth B."/>
            <person name="Fan B."/>
            <person name="Pukall R."/>
            <person name="Schumann P."/>
            <person name="Sproer C."/>
            <person name="Junge H."/>
            <person name="Vater J."/>
            <person name="Puhler A."/>
            <person name="Klenk H.P."/>
        </authorList>
    </citation>
    <scope>NUCLEOTIDE SEQUENCE [LARGE SCALE GENOMIC DNA]</scope>
    <source>
        <strain evidence="11">DSM 7</strain>
    </source>
</reference>
<organism evidence="10 11">
    <name type="scientific">Bacillus amyloliquefaciens (strain ATCC 23350 / DSM 7 / BCRC 11601 / CCUG 28519 / NBRC 15535 / NRRL B-14393 / F)</name>
    <dbReference type="NCBI Taxonomy" id="692420"/>
    <lineage>
        <taxon>Bacteria</taxon>
        <taxon>Bacillati</taxon>
        <taxon>Bacillota</taxon>
        <taxon>Bacilli</taxon>
        <taxon>Bacillales</taxon>
        <taxon>Bacillaceae</taxon>
        <taxon>Bacillus</taxon>
        <taxon>Bacillus amyloliquefaciens group</taxon>
    </lineage>
</organism>
<feature type="transmembrane region" description="Helical" evidence="9">
    <location>
        <begin position="247"/>
        <end position="263"/>
    </location>
</feature>
<evidence type="ECO:0000313" key="10">
    <source>
        <dbReference type="EMBL" id="CBI41273.1"/>
    </source>
</evidence>
<keyword evidence="4 9" id="KW-0813">Transport</keyword>
<reference evidence="11" key="2">
    <citation type="journal article" date="2011" name="J. Biotechnol.">
        <title>Genome sequence of B. amyloliquefaciens type strain DSM7(T) reveals differences to plant-associated B. amyloliquefaciens FZB42.</title>
        <authorList>
            <person name="Ruckert C."/>
            <person name="Blom J."/>
            <person name="Chen X."/>
            <person name="Reva O."/>
            <person name="Borriss R."/>
        </authorList>
    </citation>
    <scope>NUCLEOTIDE SEQUENCE [LARGE SCALE GENOMIC DNA]</scope>
    <source>
        <strain evidence="11">DSM 7</strain>
    </source>
</reference>
<comment type="function">
    <text evidence="9">Transmembrane (T) component of an energy-coupling factor (ECF) ABC-transporter complex. Unlike classic ABC transporters this ECF transporter provides the energy necessary to transport a number of different substrates.</text>
</comment>
<evidence type="ECO:0000256" key="7">
    <source>
        <dbReference type="ARBA" id="ARBA00022989"/>
    </source>
</evidence>
<feature type="transmembrane region" description="Helical" evidence="9">
    <location>
        <begin position="150"/>
        <end position="168"/>
    </location>
</feature>
<dbReference type="Pfam" id="PF02361">
    <property type="entry name" value="CbiQ"/>
    <property type="match status" value="1"/>
</dbReference>
<dbReference type="PANTHER" id="PTHR33514:SF13">
    <property type="entry name" value="PROTEIN ABCI12, CHLOROPLASTIC"/>
    <property type="match status" value="1"/>
</dbReference>
<comment type="subcellular location">
    <subcellularLocation>
        <location evidence="1 9">Cell membrane</location>
        <topology evidence="1 9">Multi-pass membrane protein</topology>
    </subcellularLocation>
</comment>
<keyword evidence="7 9" id="KW-1133">Transmembrane helix</keyword>
<dbReference type="InterPro" id="IPR024919">
    <property type="entry name" value="EcfT"/>
</dbReference>
<sequence>MMDSMIIGKYVPGSSLIHRLDPRTKLVSIFLFVCIVFLANNVQTYALLGLFTFGVIALTRVPVSFLLKGLKPIIWIVAFTFLLHIFMTHEGAVIFRLGWFKVYEGGLVQGIFISLRFVYLIFMTTLLTLTTTPIEITDGMEQLLHPFKKVKLPVHELALMMSISLRFIPTLMEETDKIMKAQMARGADFTSGPVKDRIKAVVPLLVPLFVSAFKRAEELAVAMEARGYQGGEGRTKYRKLVWTGKDTGAILLIIVLAVLLFFLRS</sequence>
<dbReference type="InterPro" id="IPR003339">
    <property type="entry name" value="ABC/ECF_trnsptr_transmembrane"/>
</dbReference>